<evidence type="ECO:0000259" key="9">
    <source>
        <dbReference type="PROSITE" id="PS51007"/>
    </source>
</evidence>
<organism evidence="10 11">
    <name type="scientific">Haliscomenobacter hydrossis (strain ATCC 27775 / DSM 1100 / LMG 10767 / O)</name>
    <dbReference type="NCBI Taxonomy" id="760192"/>
    <lineage>
        <taxon>Bacteria</taxon>
        <taxon>Pseudomonadati</taxon>
        <taxon>Bacteroidota</taxon>
        <taxon>Saprospiria</taxon>
        <taxon>Saprospirales</taxon>
        <taxon>Haliscomenobacteraceae</taxon>
        <taxon>Haliscomenobacter</taxon>
    </lineage>
</organism>
<evidence type="ECO:0000313" key="10">
    <source>
        <dbReference type="EMBL" id="AEE49028.1"/>
    </source>
</evidence>
<dbReference type="eggNOG" id="COG3828">
    <property type="taxonomic scope" value="Bacteria"/>
</dbReference>
<dbReference type="RefSeq" id="WP_013763583.1">
    <property type="nucleotide sequence ID" value="NC_015510.1"/>
</dbReference>
<reference evidence="10 11" key="1">
    <citation type="journal article" date="2011" name="Stand. Genomic Sci.">
        <title>Complete genome sequence of Haliscomenobacter hydrossis type strain (O).</title>
        <authorList>
            <consortium name="US DOE Joint Genome Institute (JGI-PGF)"/>
            <person name="Daligault H."/>
            <person name="Lapidus A."/>
            <person name="Zeytun A."/>
            <person name="Nolan M."/>
            <person name="Lucas S."/>
            <person name="Del Rio T.G."/>
            <person name="Tice H."/>
            <person name="Cheng J.F."/>
            <person name="Tapia R."/>
            <person name="Han C."/>
            <person name="Goodwin L."/>
            <person name="Pitluck S."/>
            <person name="Liolios K."/>
            <person name="Pagani I."/>
            <person name="Ivanova N."/>
            <person name="Huntemann M."/>
            <person name="Mavromatis K."/>
            <person name="Mikhailova N."/>
            <person name="Pati A."/>
            <person name="Chen A."/>
            <person name="Palaniappan K."/>
            <person name="Land M."/>
            <person name="Hauser L."/>
            <person name="Brambilla E.M."/>
            <person name="Rohde M."/>
            <person name="Verbarg S."/>
            <person name="Goker M."/>
            <person name="Bristow J."/>
            <person name="Eisen J.A."/>
            <person name="Markowitz V."/>
            <person name="Hugenholtz P."/>
            <person name="Kyrpides N.C."/>
            <person name="Klenk H.P."/>
            <person name="Woyke T."/>
        </authorList>
    </citation>
    <scope>NUCLEOTIDE SEQUENCE [LARGE SCALE GENOMIC DNA]</scope>
    <source>
        <strain evidence="11">ATCC 27775 / DSM 1100 / LMG 10767 / O</strain>
    </source>
</reference>
<dbReference type="OrthoDB" id="9816308at2"/>
<dbReference type="CDD" id="cd00146">
    <property type="entry name" value="PKD"/>
    <property type="match status" value="1"/>
</dbReference>
<keyword evidence="4" id="KW-0249">Electron transport</keyword>
<feature type="binding site" description="covalent" evidence="6">
    <location>
        <position position="893"/>
    </location>
    <ligand>
        <name>heme c</name>
        <dbReference type="ChEBI" id="CHEBI:61717"/>
    </ligand>
</feature>
<keyword evidence="3 6" id="KW-0479">Metal-binding</keyword>
<name>F4KRN9_HALH1</name>
<dbReference type="InterPro" id="IPR012938">
    <property type="entry name" value="Glc/Sorbosone_DH"/>
</dbReference>
<protein>
    <submittedName>
        <fullName evidence="10">PKD domain containing protein</fullName>
    </submittedName>
</protein>
<dbReference type="InterPro" id="IPR009056">
    <property type="entry name" value="Cyt_c-like_dom"/>
</dbReference>
<dbReference type="SMART" id="SM00089">
    <property type="entry name" value="PKD"/>
    <property type="match status" value="1"/>
</dbReference>
<dbReference type="SUPFAM" id="SSF46626">
    <property type="entry name" value="Cytochrome c"/>
    <property type="match status" value="1"/>
</dbReference>
<dbReference type="SUPFAM" id="SSF50952">
    <property type="entry name" value="Soluble quinoprotein glucose dehydrogenase"/>
    <property type="match status" value="1"/>
</dbReference>
<dbReference type="Gene3D" id="2.60.120.260">
    <property type="entry name" value="Galactose-binding domain-like"/>
    <property type="match status" value="1"/>
</dbReference>
<reference key="2">
    <citation type="submission" date="2011-04" db="EMBL/GenBank/DDBJ databases">
        <title>Complete sequence of chromosome of Haliscomenobacter hydrossis DSM 1100.</title>
        <authorList>
            <consortium name="US DOE Joint Genome Institute (JGI-PGF)"/>
            <person name="Lucas S."/>
            <person name="Han J."/>
            <person name="Lapidus A."/>
            <person name="Bruce D."/>
            <person name="Goodwin L."/>
            <person name="Pitluck S."/>
            <person name="Peters L."/>
            <person name="Kyrpides N."/>
            <person name="Mavromatis K."/>
            <person name="Ivanova N."/>
            <person name="Ovchinnikova G."/>
            <person name="Pagani I."/>
            <person name="Daligault H."/>
            <person name="Detter J.C."/>
            <person name="Han C."/>
            <person name="Land M."/>
            <person name="Hauser L."/>
            <person name="Markowitz V."/>
            <person name="Cheng J.-F."/>
            <person name="Hugenholtz P."/>
            <person name="Woyke T."/>
            <person name="Wu D."/>
            <person name="Verbarg S."/>
            <person name="Frueling A."/>
            <person name="Brambilla E."/>
            <person name="Klenk H.-P."/>
            <person name="Eisen J.A."/>
        </authorList>
    </citation>
    <scope>NUCLEOTIDE SEQUENCE</scope>
    <source>
        <strain>DSM 1100</strain>
    </source>
</reference>
<evidence type="ECO:0000256" key="2">
    <source>
        <dbReference type="ARBA" id="ARBA00022617"/>
    </source>
</evidence>
<keyword evidence="11" id="KW-1185">Reference proteome</keyword>
<dbReference type="AlphaFoldDB" id="F4KRN9"/>
<dbReference type="InterPro" id="IPR029062">
    <property type="entry name" value="Class_I_gatase-like"/>
</dbReference>
<dbReference type="InterPro" id="IPR029010">
    <property type="entry name" value="ThuA-like"/>
</dbReference>
<dbReference type="PANTHER" id="PTHR40469">
    <property type="entry name" value="SECRETED GLYCOSYL HYDROLASE"/>
    <property type="match status" value="1"/>
</dbReference>
<dbReference type="STRING" id="760192.Halhy_1130"/>
<dbReference type="GO" id="GO:0020037">
    <property type="term" value="F:heme binding"/>
    <property type="evidence" value="ECO:0007669"/>
    <property type="project" value="InterPro"/>
</dbReference>
<dbReference type="InterPro" id="IPR002324">
    <property type="entry name" value="Cyt_c_ID"/>
</dbReference>
<dbReference type="Gene3D" id="2.120.10.30">
    <property type="entry name" value="TolB, C-terminal domain"/>
    <property type="match status" value="1"/>
</dbReference>
<dbReference type="Gene3D" id="2.60.40.10">
    <property type="entry name" value="Immunoglobulins"/>
    <property type="match status" value="1"/>
</dbReference>
<evidence type="ECO:0000259" key="8">
    <source>
        <dbReference type="PROSITE" id="PS50093"/>
    </source>
</evidence>
<feature type="domain" description="PKD" evidence="8">
    <location>
        <begin position="742"/>
        <end position="799"/>
    </location>
</feature>
<dbReference type="SUPFAM" id="SSF49299">
    <property type="entry name" value="PKD domain"/>
    <property type="match status" value="1"/>
</dbReference>
<feature type="binding site" description="covalent" evidence="6">
    <location>
        <position position="938"/>
    </location>
    <ligand>
        <name>heme c</name>
        <dbReference type="ChEBI" id="CHEBI:61717"/>
    </ligand>
</feature>
<dbReference type="PRINTS" id="PR00606">
    <property type="entry name" value="CYTCHROMECID"/>
</dbReference>
<evidence type="ECO:0000256" key="1">
    <source>
        <dbReference type="ARBA" id="ARBA00022448"/>
    </source>
</evidence>
<evidence type="ECO:0000256" key="4">
    <source>
        <dbReference type="ARBA" id="ARBA00022982"/>
    </source>
</evidence>
<dbReference type="InterPro" id="IPR000601">
    <property type="entry name" value="PKD_dom"/>
</dbReference>
<dbReference type="eggNOG" id="COG4654">
    <property type="taxonomic scope" value="Bacteria"/>
</dbReference>
<dbReference type="InterPro" id="IPR035986">
    <property type="entry name" value="PKD_dom_sf"/>
</dbReference>
<evidence type="ECO:0000256" key="5">
    <source>
        <dbReference type="ARBA" id="ARBA00023004"/>
    </source>
</evidence>
<dbReference type="GO" id="GO:0005506">
    <property type="term" value="F:iron ion binding"/>
    <property type="evidence" value="ECO:0007669"/>
    <property type="project" value="InterPro"/>
</dbReference>
<dbReference type="SUPFAM" id="SSF52317">
    <property type="entry name" value="Class I glutamine amidotransferase-like"/>
    <property type="match status" value="1"/>
</dbReference>
<accession>F4KRN9</accession>
<evidence type="ECO:0000256" key="3">
    <source>
        <dbReference type="ARBA" id="ARBA00022723"/>
    </source>
</evidence>
<keyword evidence="5 6" id="KW-0408">Iron</keyword>
<dbReference type="eggNOG" id="COG2133">
    <property type="taxonomic scope" value="Bacteria"/>
</dbReference>
<dbReference type="eggNOG" id="COG3291">
    <property type="taxonomic scope" value="Bacteria"/>
</dbReference>
<dbReference type="InterPro" id="IPR036909">
    <property type="entry name" value="Cyt_c-like_dom_sf"/>
</dbReference>
<dbReference type="GO" id="GO:0009055">
    <property type="term" value="F:electron transfer activity"/>
    <property type="evidence" value="ECO:0007669"/>
    <property type="project" value="InterPro"/>
</dbReference>
<dbReference type="Proteomes" id="UP000008461">
    <property type="component" value="Chromosome"/>
</dbReference>
<feature type="region of interest" description="Disordered" evidence="7">
    <location>
        <begin position="459"/>
        <end position="478"/>
    </location>
</feature>
<dbReference type="PANTHER" id="PTHR40469:SF2">
    <property type="entry name" value="GALACTOSE-BINDING DOMAIN-LIKE SUPERFAMILY PROTEIN"/>
    <property type="match status" value="1"/>
</dbReference>
<dbReference type="Pfam" id="PF06283">
    <property type="entry name" value="ThuA"/>
    <property type="match status" value="1"/>
</dbReference>
<dbReference type="InterPro" id="IPR022409">
    <property type="entry name" value="PKD/Chitinase_dom"/>
</dbReference>
<comment type="PTM">
    <text evidence="6">Binds 1 heme c group covalently per subunit.</text>
</comment>
<dbReference type="InterPro" id="IPR013783">
    <property type="entry name" value="Ig-like_fold"/>
</dbReference>
<keyword evidence="2 6" id="KW-0349">Heme</keyword>
<feature type="domain" description="Cytochrome c" evidence="9">
    <location>
        <begin position="862"/>
        <end position="960"/>
    </location>
</feature>
<dbReference type="CDD" id="cd04084">
    <property type="entry name" value="CBM6_xylanase-like"/>
    <property type="match status" value="1"/>
</dbReference>
<gene>
    <name evidence="10" type="ordered locus">Halhy_1130</name>
</gene>
<keyword evidence="1" id="KW-0813">Transport</keyword>
<dbReference type="EMBL" id="CP002691">
    <property type="protein sequence ID" value="AEE49028.1"/>
    <property type="molecule type" value="Genomic_DNA"/>
</dbReference>
<evidence type="ECO:0000256" key="7">
    <source>
        <dbReference type="SAM" id="MobiDB-lite"/>
    </source>
</evidence>
<dbReference type="InterPro" id="IPR011041">
    <property type="entry name" value="Quinoprot_gluc/sorb_DH_b-prop"/>
</dbReference>
<dbReference type="Pfam" id="PF07995">
    <property type="entry name" value="GSDH"/>
    <property type="match status" value="1"/>
</dbReference>
<dbReference type="Pfam" id="PF18911">
    <property type="entry name" value="PKD_4"/>
    <property type="match status" value="1"/>
</dbReference>
<feature type="binding site" description="covalent" evidence="6">
    <location>
        <position position="889"/>
    </location>
    <ligand>
        <name>heme c</name>
        <dbReference type="ChEBI" id="CHEBI:61717"/>
    </ligand>
</feature>
<dbReference type="PROSITE" id="PS51007">
    <property type="entry name" value="CYTC"/>
    <property type="match status" value="1"/>
</dbReference>
<dbReference type="InterPro" id="IPR011042">
    <property type="entry name" value="6-blade_b-propeller_TolB-like"/>
</dbReference>
<evidence type="ECO:0000256" key="6">
    <source>
        <dbReference type="PIRSR" id="PIRSR602324-1"/>
    </source>
</evidence>
<dbReference type="PROSITE" id="PS50093">
    <property type="entry name" value="PKD"/>
    <property type="match status" value="1"/>
</dbReference>
<sequence length="1256" mass="137483">MHPIIQSLLQRTTVLLTLLLFGGFIQAQTPRILVFSKTAGFRHTSIEPGKIALIKMGQSRGFAVDTTENAAKFTEANLKQYAAVVFLCTTGDVFDAVQQNAFERYIQAGGGYVGIHSATDTEYDWPWYGKLAGGYFTSHPSTPSNVQKGIFHIEDKTHPSTSFLPDPWERTDEFYDFRDINPNAKILVSIDEKSYFGAKMGVPKHPMSWYHDYDGGRAFYTAMGHTNESFSEDLFLRHLGEGLKYAMGNKPLDYSKAKSKVMPEENRFTKVVLEEKLEEPVELTMLDNNRVLFIQRRGAVKLFDPKVGKSKTIATIPVSTKYLPDAKGNQAEAEDGLLGLAKDPNFAQNNWIYLYYSPPGTEAKNILTRYELRGEELVLDSKKVLLEIPVQREQCCHTGGSIAFDAKGNLYLSTGDNTNPHGSDGMNPIDERAGRGPWDAQKSSGNTNDLRGKIIRIKPQPDGTYTIPEGNLFPPGTAKTRPEIYTMGHRNPYRISIDQKTGFVYWGDVGPDGNKPMEGRGPEGFDEVGQARKAGNFGWPYFIGDNKPYYYYDFEAKKSGPLYDVNAPINKSPNNTGLTQLPPAQKAFVWYPYAESKDFPLVGTGGRNAMAGPVYYASDFKNAKRAFPDYYDGKFLQYEWMRGWIMAVTMDKEGNFVSMERFMPSHKFSNPIDMEFNSDGDLYMLEYGTGWFQGNDDARLIRIEYNGGNRKPVIEVAADKPAGAKPLTVQLSSAGTKDYDSDPLSYDWKVALKAGGGTPLMFKEANPKLTLKTAGVYTATLTVKDGKGESATRSVELIVGNEPPKLDFTLTKGNKTFFFPNKDIAYKVAVTDKEDGSIANGKIDPSEVAVSIDYLPEGYDKIAIAQGHRSADQNSRFARAIKLIDGTDCKACHKAAEKSIGPSFRDIALRYRGQADATALLAGRVINGSSGIWGQTAMAAHPALSKDDSEVIVRYILRHEDASAVEMSLPAEGTFTTTVPSRGDKGVGVYLLRAAYKDRGVKGLPSLSSEQTYVLRNPNVDMSEIDYLVDFNKMKFGANHLAIAGGNDSHIGFKQVDLTGVAEIGLRVSAPAQMNAAGGIIEIRLDSPTGTLIGTTNTIEPSAPSAGFTPPPPALVAIKPTTGVHDIYYIAKNDKAEAGRGLFVISGLMYNADITPSTGGAKTNTPPPPAAGNKLDQYAGKYKMTGLPFETIEVSVKEGKLIVAAGDQAGEVTPLAEPDKFDAAGQAVLHFVRDAQGKVTQIKLIASGFSFDGEKM</sequence>
<dbReference type="HOGENOM" id="CLU_002470_1_0_10"/>
<evidence type="ECO:0000313" key="11">
    <source>
        <dbReference type="Proteomes" id="UP000008461"/>
    </source>
</evidence>
<proteinExistence type="predicted"/>
<dbReference type="Gene3D" id="1.10.760.10">
    <property type="entry name" value="Cytochrome c-like domain"/>
    <property type="match status" value="1"/>
</dbReference>
<dbReference type="Gene3D" id="3.40.50.880">
    <property type="match status" value="1"/>
</dbReference>
<dbReference type="KEGG" id="hhy:Halhy_1130"/>
<dbReference type="Pfam" id="PF00034">
    <property type="entry name" value="Cytochrom_C"/>
    <property type="match status" value="1"/>
</dbReference>